<dbReference type="InterPro" id="IPR036259">
    <property type="entry name" value="MFS_trans_sf"/>
</dbReference>
<feature type="transmembrane region" description="Helical" evidence="4">
    <location>
        <begin position="73"/>
        <end position="92"/>
    </location>
</feature>
<organism evidence="6 7">
    <name type="scientific">Oceanibaculum pacificum</name>
    <dbReference type="NCBI Taxonomy" id="580166"/>
    <lineage>
        <taxon>Bacteria</taxon>
        <taxon>Pseudomonadati</taxon>
        <taxon>Pseudomonadota</taxon>
        <taxon>Alphaproteobacteria</taxon>
        <taxon>Rhodospirillales</taxon>
        <taxon>Oceanibaculaceae</taxon>
        <taxon>Oceanibaculum</taxon>
    </lineage>
</organism>
<feature type="transmembrane region" description="Helical" evidence="4">
    <location>
        <begin position="199"/>
        <end position="220"/>
    </location>
</feature>
<proteinExistence type="predicted"/>
<dbReference type="OrthoDB" id="9810614at2"/>
<reference evidence="6 7" key="1">
    <citation type="submission" date="2015-12" db="EMBL/GenBank/DDBJ databases">
        <title>Genome sequence of Oceanibaculum pacificum MCCC 1A02656.</title>
        <authorList>
            <person name="Lu L."/>
            <person name="Lai Q."/>
            <person name="Shao Z."/>
            <person name="Qian P."/>
        </authorList>
    </citation>
    <scope>NUCLEOTIDE SEQUENCE [LARGE SCALE GENOMIC DNA]</scope>
    <source>
        <strain evidence="6 7">MCCC 1A02656</strain>
    </source>
</reference>
<keyword evidence="7" id="KW-1185">Reference proteome</keyword>
<dbReference type="InterPro" id="IPR011701">
    <property type="entry name" value="MFS"/>
</dbReference>
<feature type="domain" description="Major facilitator superfamily (MFS) profile" evidence="5">
    <location>
        <begin position="199"/>
        <end position="414"/>
    </location>
</feature>
<feature type="transmembrane region" description="Helical" evidence="4">
    <location>
        <begin position="39"/>
        <end position="61"/>
    </location>
</feature>
<evidence type="ECO:0000313" key="6">
    <source>
        <dbReference type="EMBL" id="KZD03918.1"/>
    </source>
</evidence>
<sequence>MIQTIVTLSALLLSAGILLTGNGLQGTLLAVRGNLEGFSPSTVGLLMAGYFAGFIIGCVIAPRIVRRVGHIRAFAVFAAVAASVILLHALIVDPLAWTLLRGANGICLAGLYMIIESWLNERSPNELRGSVISIYRIVDLTATTGGLILLTLADPMGFPLFCLVAILICLGLVPVALTRTMAPAPVEQVQIRLRRLYRLSPLGVIGCLGFGVASGAFWGMGPVYAQAGGLPLDDVAYFMAAMMIGGAIAQWPIGWLSDKFDRRTVLTVVLFLASAAGLALVLIFGQSPRIMLAGAALFGATMIPIYSLCIAHANDFMQPSDFVEGSSGLLLVNGIGAVIGPLAGSALMEAAGPRYLFAFTAVVHAAVGLFALYRMTRRAAKPADEQSSFVAVPRTSPAVFAIDPRSQEAAKAAE</sequence>
<evidence type="ECO:0000259" key="5">
    <source>
        <dbReference type="PROSITE" id="PS50850"/>
    </source>
</evidence>
<accession>A0A154VRR8</accession>
<feature type="transmembrane region" description="Helical" evidence="4">
    <location>
        <begin position="131"/>
        <end position="152"/>
    </location>
</feature>
<dbReference type="EMBL" id="LPXN01000139">
    <property type="protein sequence ID" value="KZD03918.1"/>
    <property type="molecule type" value="Genomic_DNA"/>
</dbReference>
<dbReference type="SUPFAM" id="SSF103473">
    <property type="entry name" value="MFS general substrate transporter"/>
    <property type="match status" value="1"/>
</dbReference>
<name>A0A154VRR8_9PROT</name>
<feature type="transmembrane region" description="Helical" evidence="4">
    <location>
        <begin position="322"/>
        <end position="343"/>
    </location>
</feature>
<feature type="transmembrane region" description="Helical" evidence="4">
    <location>
        <begin position="158"/>
        <end position="178"/>
    </location>
</feature>
<evidence type="ECO:0000256" key="1">
    <source>
        <dbReference type="ARBA" id="ARBA00022692"/>
    </source>
</evidence>
<gene>
    <name evidence="6" type="ORF">AUP43_12515</name>
</gene>
<evidence type="ECO:0000256" key="3">
    <source>
        <dbReference type="ARBA" id="ARBA00023136"/>
    </source>
</evidence>
<dbReference type="CDD" id="cd17477">
    <property type="entry name" value="MFS_YcaD_like"/>
    <property type="match status" value="1"/>
</dbReference>
<dbReference type="STRING" id="580166.AUP43_12515"/>
<dbReference type="PANTHER" id="PTHR23521:SF3">
    <property type="entry name" value="MFS TRANSPORTER"/>
    <property type="match status" value="1"/>
</dbReference>
<dbReference type="Gene3D" id="1.20.1250.20">
    <property type="entry name" value="MFS general substrate transporter like domains"/>
    <property type="match status" value="2"/>
</dbReference>
<dbReference type="Proteomes" id="UP000076400">
    <property type="component" value="Unassembled WGS sequence"/>
</dbReference>
<keyword evidence="3 4" id="KW-0472">Membrane</keyword>
<dbReference type="Pfam" id="PF07690">
    <property type="entry name" value="MFS_1"/>
    <property type="match status" value="1"/>
</dbReference>
<dbReference type="InterPro" id="IPR020846">
    <property type="entry name" value="MFS_dom"/>
</dbReference>
<keyword evidence="1 4" id="KW-0812">Transmembrane</keyword>
<feature type="transmembrane region" description="Helical" evidence="4">
    <location>
        <begin position="235"/>
        <end position="253"/>
    </location>
</feature>
<feature type="transmembrane region" description="Helical" evidence="4">
    <location>
        <begin position="265"/>
        <end position="284"/>
    </location>
</feature>
<evidence type="ECO:0000313" key="7">
    <source>
        <dbReference type="Proteomes" id="UP000076400"/>
    </source>
</evidence>
<feature type="transmembrane region" description="Helical" evidence="4">
    <location>
        <begin position="98"/>
        <end position="119"/>
    </location>
</feature>
<keyword evidence="2 4" id="KW-1133">Transmembrane helix</keyword>
<comment type="caution">
    <text evidence="6">The sequence shown here is derived from an EMBL/GenBank/DDBJ whole genome shotgun (WGS) entry which is preliminary data.</text>
</comment>
<dbReference type="PANTHER" id="PTHR23521">
    <property type="entry name" value="TRANSPORTER MFS SUPERFAMILY"/>
    <property type="match status" value="1"/>
</dbReference>
<evidence type="ECO:0000256" key="2">
    <source>
        <dbReference type="ARBA" id="ARBA00022989"/>
    </source>
</evidence>
<dbReference type="AlphaFoldDB" id="A0A154VRR8"/>
<evidence type="ECO:0000256" key="4">
    <source>
        <dbReference type="SAM" id="Phobius"/>
    </source>
</evidence>
<dbReference type="GO" id="GO:0022857">
    <property type="term" value="F:transmembrane transporter activity"/>
    <property type="evidence" value="ECO:0007669"/>
    <property type="project" value="InterPro"/>
</dbReference>
<dbReference type="PROSITE" id="PS50850">
    <property type="entry name" value="MFS"/>
    <property type="match status" value="1"/>
</dbReference>
<dbReference type="RefSeq" id="WP_067558772.1">
    <property type="nucleotide sequence ID" value="NZ_LPXN01000139.1"/>
</dbReference>
<feature type="transmembrane region" description="Helical" evidence="4">
    <location>
        <begin position="290"/>
        <end position="310"/>
    </location>
</feature>
<feature type="transmembrane region" description="Helical" evidence="4">
    <location>
        <begin position="355"/>
        <end position="373"/>
    </location>
</feature>
<dbReference type="InterPro" id="IPR047200">
    <property type="entry name" value="MFS_YcaD-like"/>
</dbReference>
<protein>
    <recommendedName>
        <fullName evidence="5">Major facilitator superfamily (MFS) profile domain-containing protein</fullName>
    </recommendedName>
</protein>
<dbReference type="GO" id="GO:0005886">
    <property type="term" value="C:plasma membrane"/>
    <property type="evidence" value="ECO:0007669"/>
    <property type="project" value="TreeGrafter"/>
</dbReference>